<comment type="caution">
    <text evidence="1">The sequence shown here is derived from an EMBL/GenBank/DDBJ whole genome shotgun (WGS) entry which is preliminary data.</text>
</comment>
<protein>
    <submittedName>
        <fullName evidence="1">Uncharacterized protein</fullName>
    </submittedName>
</protein>
<evidence type="ECO:0000313" key="2">
    <source>
        <dbReference type="Proteomes" id="UP000214720"/>
    </source>
</evidence>
<gene>
    <name evidence="1" type="ORF">BSU04_35890</name>
</gene>
<dbReference type="EMBL" id="MTHB01000246">
    <property type="protein sequence ID" value="OXC73575.1"/>
    <property type="molecule type" value="Genomic_DNA"/>
</dbReference>
<reference evidence="2" key="1">
    <citation type="submission" date="2017-01" db="EMBL/GenBank/DDBJ databases">
        <title>Genome Analysis of Deinococcus marmoris KOPRI26562.</title>
        <authorList>
            <person name="Kim J.H."/>
            <person name="Oh H.-M."/>
        </authorList>
    </citation>
    <scope>NUCLEOTIDE SEQUENCE [LARGE SCALE GENOMIC DNA]</scope>
    <source>
        <strain evidence="2">PAMC 26633</strain>
    </source>
</reference>
<evidence type="ECO:0000313" key="1">
    <source>
        <dbReference type="EMBL" id="OXC73575.1"/>
    </source>
</evidence>
<dbReference type="Proteomes" id="UP000214720">
    <property type="component" value="Unassembled WGS sequence"/>
</dbReference>
<accession>A0A226WQW4</accession>
<sequence>MGVLRKDIGLESSPAPDWFCLVTGDEIQDSELIATESPL</sequence>
<proteinExistence type="predicted"/>
<organism evidence="1 2">
    <name type="scientific">Caballeronia sordidicola</name>
    <name type="common">Burkholderia sordidicola</name>
    <dbReference type="NCBI Taxonomy" id="196367"/>
    <lineage>
        <taxon>Bacteria</taxon>
        <taxon>Pseudomonadati</taxon>
        <taxon>Pseudomonadota</taxon>
        <taxon>Betaproteobacteria</taxon>
        <taxon>Burkholderiales</taxon>
        <taxon>Burkholderiaceae</taxon>
        <taxon>Caballeronia</taxon>
    </lineage>
</organism>
<name>A0A226WQW4_CABSO</name>
<dbReference type="AlphaFoldDB" id="A0A226WQW4"/>